<sequence length="131" mass="13746">MHRSPDDCGSITAFVVMLAMTFVACAGLAVDGGRLVAAKVQLADQAENTARAGTQEITGLRTGDPKVDVDKAISTAQDFMTLHQIQGQVSATESEVTVTTTRVVPMSLLKLFGVGSRLISAQRSARPVTSP</sequence>
<evidence type="ECO:0000259" key="2">
    <source>
        <dbReference type="Pfam" id="PF13400"/>
    </source>
</evidence>
<accession>A0A6J6XQJ4</accession>
<keyword evidence="1" id="KW-0472">Membrane</keyword>
<dbReference type="Pfam" id="PF13400">
    <property type="entry name" value="Tad"/>
    <property type="match status" value="1"/>
</dbReference>
<dbReference type="AlphaFoldDB" id="A0A6J6XQJ4"/>
<protein>
    <submittedName>
        <fullName evidence="3">Unannotated protein</fullName>
    </submittedName>
</protein>
<feature type="domain" description="Putative Flp pilus-assembly TadG-like N-terminal" evidence="2">
    <location>
        <begin position="9"/>
        <end position="54"/>
    </location>
</feature>
<evidence type="ECO:0000256" key="1">
    <source>
        <dbReference type="SAM" id="Phobius"/>
    </source>
</evidence>
<dbReference type="EMBL" id="CAFAAG010000112">
    <property type="protein sequence ID" value="CAB4799570.1"/>
    <property type="molecule type" value="Genomic_DNA"/>
</dbReference>
<dbReference type="PROSITE" id="PS51257">
    <property type="entry name" value="PROKAR_LIPOPROTEIN"/>
    <property type="match status" value="1"/>
</dbReference>
<evidence type="ECO:0000313" key="3">
    <source>
        <dbReference type="EMBL" id="CAB4799570.1"/>
    </source>
</evidence>
<reference evidence="3" key="1">
    <citation type="submission" date="2020-05" db="EMBL/GenBank/DDBJ databases">
        <authorList>
            <person name="Chiriac C."/>
            <person name="Salcher M."/>
            <person name="Ghai R."/>
            <person name="Kavagutti S V."/>
        </authorList>
    </citation>
    <scope>NUCLEOTIDE SEQUENCE</scope>
</reference>
<dbReference type="InterPro" id="IPR028087">
    <property type="entry name" value="Tad_N"/>
</dbReference>
<keyword evidence="1" id="KW-1133">Transmembrane helix</keyword>
<proteinExistence type="predicted"/>
<keyword evidence="1" id="KW-0812">Transmembrane</keyword>
<gene>
    <name evidence="3" type="ORF">UFOPK2975_01180</name>
</gene>
<organism evidence="3">
    <name type="scientific">freshwater metagenome</name>
    <dbReference type="NCBI Taxonomy" id="449393"/>
    <lineage>
        <taxon>unclassified sequences</taxon>
        <taxon>metagenomes</taxon>
        <taxon>ecological metagenomes</taxon>
    </lineage>
</organism>
<feature type="transmembrane region" description="Helical" evidence="1">
    <location>
        <begin position="12"/>
        <end position="30"/>
    </location>
</feature>
<name>A0A6J6XQJ4_9ZZZZ</name>